<dbReference type="InterPro" id="IPR036890">
    <property type="entry name" value="HATPase_C_sf"/>
</dbReference>
<gene>
    <name evidence="8" type="ORF">DWW18_12355</name>
</gene>
<dbReference type="InterPro" id="IPR004358">
    <property type="entry name" value="Sig_transdc_His_kin-like_C"/>
</dbReference>
<keyword evidence="6" id="KW-0812">Transmembrane</keyword>
<protein>
    <recommendedName>
        <fullName evidence="2">histidine kinase</fullName>
        <ecNumber evidence="2">2.7.13.3</ecNumber>
    </recommendedName>
</protein>
<evidence type="ECO:0000256" key="4">
    <source>
        <dbReference type="ARBA" id="ARBA00022679"/>
    </source>
</evidence>
<name>A0A412WYU1_9BACT</name>
<dbReference type="Pfam" id="PF02518">
    <property type="entry name" value="HATPase_c"/>
    <property type="match status" value="1"/>
</dbReference>
<dbReference type="CDD" id="cd00075">
    <property type="entry name" value="HATPase"/>
    <property type="match status" value="1"/>
</dbReference>
<organism evidence="8 9">
    <name type="scientific">Butyricimonas virosa</name>
    <dbReference type="NCBI Taxonomy" id="544645"/>
    <lineage>
        <taxon>Bacteria</taxon>
        <taxon>Pseudomonadati</taxon>
        <taxon>Bacteroidota</taxon>
        <taxon>Bacteroidia</taxon>
        <taxon>Bacteroidales</taxon>
        <taxon>Odoribacteraceae</taxon>
        <taxon>Butyricimonas</taxon>
    </lineage>
</organism>
<evidence type="ECO:0000256" key="5">
    <source>
        <dbReference type="ARBA" id="ARBA00022777"/>
    </source>
</evidence>
<dbReference type="PANTHER" id="PTHR43547:SF2">
    <property type="entry name" value="HYBRID SIGNAL TRANSDUCTION HISTIDINE KINASE C"/>
    <property type="match status" value="1"/>
</dbReference>
<keyword evidence="4" id="KW-0808">Transferase</keyword>
<evidence type="ECO:0000256" key="1">
    <source>
        <dbReference type="ARBA" id="ARBA00000085"/>
    </source>
</evidence>
<keyword evidence="6" id="KW-1133">Transmembrane helix</keyword>
<dbReference type="EMBL" id="QRZA01000016">
    <property type="protein sequence ID" value="RGV32915.1"/>
    <property type="molecule type" value="Genomic_DNA"/>
</dbReference>
<dbReference type="SUPFAM" id="SSF55874">
    <property type="entry name" value="ATPase domain of HSP90 chaperone/DNA topoisomerase II/histidine kinase"/>
    <property type="match status" value="1"/>
</dbReference>
<dbReference type="AlphaFoldDB" id="A0A412WYU1"/>
<evidence type="ECO:0000313" key="8">
    <source>
        <dbReference type="EMBL" id="RGV32915.1"/>
    </source>
</evidence>
<evidence type="ECO:0000256" key="2">
    <source>
        <dbReference type="ARBA" id="ARBA00012438"/>
    </source>
</evidence>
<sequence>MESLLLFPWKLKSKFNMTAQAMNIKIINTYHFSFIIVNFCDKNKPSKLNFRRKRLHVGCKINIFDKTERILKMDRGWRYYWFIAILAGIIILFNQLIYIEQLYRHEKTTYVTQQNEWITNAIYDFNMKMADPKQTVSFNPKNNRLIYVINNQILRFQLKKEDNLSLVGNQTYYDIQDTSRWTLQHFHSYLQAKRDTHVIKNFAIHFAIEDSIHQIKDSYPPHRNSSQECELKIPLGFLAKDTLYASYNYPLTLFLDLASGHISLVFFISLLLIFCVISLFHTLHWEKRAGKYREIFVHNIVHDLKRPIETELKLHYILYKTLPPEQKILLEKSTTELNNVLQSISRILLQSTDAHGLRLKIKDFNLYEMLDKLSCPDSWNIVKEKQADIQLQYLSDRHVITGDPNFLQPVFLNLIDNALKYAGEKVHIRITCKDINPNAIRIEVKDNGTGITPEALKHIFKRYHRGDHQNDMKINGHGQGLYFARMVVRAHGGSITAESVVGTGTTFTVILPIK</sequence>
<reference evidence="8 9" key="1">
    <citation type="submission" date="2018-08" db="EMBL/GenBank/DDBJ databases">
        <title>A genome reference for cultivated species of the human gut microbiota.</title>
        <authorList>
            <person name="Zou Y."/>
            <person name="Xue W."/>
            <person name="Luo G."/>
        </authorList>
    </citation>
    <scope>NUCLEOTIDE SEQUENCE [LARGE SCALE GENOMIC DNA]</scope>
    <source>
        <strain evidence="8 9">AF14-49</strain>
    </source>
</reference>
<accession>A0A412WYU1</accession>
<evidence type="ECO:0000259" key="7">
    <source>
        <dbReference type="PROSITE" id="PS50109"/>
    </source>
</evidence>
<evidence type="ECO:0000256" key="6">
    <source>
        <dbReference type="SAM" id="Phobius"/>
    </source>
</evidence>
<dbReference type="EC" id="2.7.13.3" evidence="2"/>
<dbReference type="FunFam" id="3.30.565.10:FF:000006">
    <property type="entry name" value="Sensor histidine kinase WalK"/>
    <property type="match status" value="1"/>
</dbReference>
<keyword evidence="6" id="KW-0472">Membrane</keyword>
<dbReference type="PROSITE" id="PS50109">
    <property type="entry name" value="HIS_KIN"/>
    <property type="match status" value="1"/>
</dbReference>
<keyword evidence="5 8" id="KW-0418">Kinase</keyword>
<proteinExistence type="predicted"/>
<evidence type="ECO:0000313" key="9">
    <source>
        <dbReference type="Proteomes" id="UP000283589"/>
    </source>
</evidence>
<feature type="transmembrane region" description="Helical" evidence="6">
    <location>
        <begin position="262"/>
        <end position="283"/>
    </location>
</feature>
<dbReference type="SMART" id="SM00387">
    <property type="entry name" value="HATPase_c"/>
    <property type="match status" value="1"/>
</dbReference>
<dbReference type="Gene3D" id="3.30.565.10">
    <property type="entry name" value="Histidine kinase-like ATPase, C-terminal domain"/>
    <property type="match status" value="1"/>
</dbReference>
<dbReference type="PANTHER" id="PTHR43547">
    <property type="entry name" value="TWO-COMPONENT HISTIDINE KINASE"/>
    <property type="match status" value="1"/>
</dbReference>
<keyword evidence="3" id="KW-0597">Phosphoprotein</keyword>
<comment type="catalytic activity">
    <reaction evidence="1">
        <text>ATP + protein L-histidine = ADP + protein N-phospho-L-histidine.</text>
        <dbReference type="EC" id="2.7.13.3"/>
    </reaction>
</comment>
<feature type="transmembrane region" description="Helical" evidence="6">
    <location>
        <begin position="79"/>
        <end position="99"/>
    </location>
</feature>
<dbReference type="GO" id="GO:0000155">
    <property type="term" value="F:phosphorelay sensor kinase activity"/>
    <property type="evidence" value="ECO:0007669"/>
    <property type="project" value="TreeGrafter"/>
</dbReference>
<dbReference type="PRINTS" id="PR00344">
    <property type="entry name" value="BCTRLSENSOR"/>
</dbReference>
<evidence type="ECO:0000256" key="3">
    <source>
        <dbReference type="ARBA" id="ARBA00022553"/>
    </source>
</evidence>
<dbReference type="Proteomes" id="UP000283589">
    <property type="component" value="Unassembled WGS sequence"/>
</dbReference>
<dbReference type="InterPro" id="IPR003594">
    <property type="entry name" value="HATPase_dom"/>
</dbReference>
<dbReference type="InterPro" id="IPR005467">
    <property type="entry name" value="His_kinase_dom"/>
</dbReference>
<comment type="caution">
    <text evidence="8">The sequence shown here is derived from an EMBL/GenBank/DDBJ whole genome shotgun (WGS) entry which is preliminary data.</text>
</comment>
<feature type="domain" description="Histidine kinase" evidence="7">
    <location>
        <begin position="299"/>
        <end position="514"/>
    </location>
</feature>